<name>A0AAN5IBS4_9BILA</name>
<dbReference type="Pfam" id="PF17305">
    <property type="entry name" value="DUF5354"/>
    <property type="match status" value="1"/>
</dbReference>
<evidence type="ECO:0000313" key="2">
    <source>
        <dbReference type="Proteomes" id="UP001328107"/>
    </source>
</evidence>
<feature type="non-terminal residue" evidence="1">
    <location>
        <position position="1"/>
    </location>
</feature>
<reference evidence="2" key="1">
    <citation type="submission" date="2022-10" db="EMBL/GenBank/DDBJ databases">
        <title>Genome assembly of Pristionchus species.</title>
        <authorList>
            <person name="Yoshida K."/>
            <person name="Sommer R.J."/>
        </authorList>
    </citation>
    <scope>NUCLEOTIDE SEQUENCE [LARGE SCALE GENOMIC DNA]</scope>
    <source>
        <strain evidence="2">RS5460</strain>
    </source>
</reference>
<comment type="caution">
    <text evidence="1">The sequence shown here is derived from an EMBL/GenBank/DDBJ whole genome shotgun (WGS) entry which is preliminary data.</text>
</comment>
<gene>
    <name evidence="1" type="ORF">PMAYCL1PPCAC_28560</name>
</gene>
<dbReference type="EMBL" id="BTRK01000006">
    <property type="protein sequence ID" value="GMR58365.1"/>
    <property type="molecule type" value="Genomic_DNA"/>
</dbReference>
<protein>
    <submittedName>
        <fullName evidence="1">Uncharacterized protein</fullName>
    </submittedName>
</protein>
<sequence length="157" mass="17008">YSSSSPFPSHRPSIQPLLLLLPLPFLMLSSLSLLLLLCTGTTALRCFVTNDDGKAEIVDDPSWQLCSLVPFGGENEEGIQSGIGPQNQDLSPLLPLFADSSLVQTKVICTLEAYNISRLSPAFAHAEQETLFRCFCSRDLCNSASTFSAFLQVNGGH</sequence>
<dbReference type="InterPro" id="IPR035291">
    <property type="entry name" value="DUF5354"/>
</dbReference>
<proteinExistence type="predicted"/>
<accession>A0AAN5IBS4</accession>
<dbReference type="AlphaFoldDB" id="A0AAN5IBS4"/>
<dbReference type="Proteomes" id="UP001328107">
    <property type="component" value="Unassembled WGS sequence"/>
</dbReference>
<evidence type="ECO:0000313" key="1">
    <source>
        <dbReference type="EMBL" id="GMR58365.1"/>
    </source>
</evidence>
<organism evidence="1 2">
    <name type="scientific">Pristionchus mayeri</name>
    <dbReference type="NCBI Taxonomy" id="1317129"/>
    <lineage>
        <taxon>Eukaryota</taxon>
        <taxon>Metazoa</taxon>
        <taxon>Ecdysozoa</taxon>
        <taxon>Nematoda</taxon>
        <taxon>Chromadorea</taxon>
        <taxon>Rhabditida</taxon>
        <taxon>Rhabditina</taxon>
        <taxon>Diplogasteromorpha</taxon>
        <taxon>Diplogasteroidea</taxon>
        <taxon>Neodiplogasteridae</taxon>
        <taxon>Pristionchus</taxon>
    </lineage>
</organism>
<keyword evidence="2" id="KW-1185">Reference proteome</keyword>